<evidence type="ECO:0000313" key="9">
    <source>
        <dbReference type="Proteomes" id="UP001494902"/>
    </source>
</evidence>
<dbReference type="Gene3D" id="1.20.1250.20">
    <property type="entry name" value="MFS general substrate transporter like domains"/>
    <property type="match status" value="1"/>
</dbReference>
<dbReference type="InterPro" id="IPR011701">
    <property type="entry name" value="MFS"/>
</dbReference>
<evidence type="ECO:0000256" key="6">
    <source>
        <dbReference type="SAM" id="Phobius"/>
    </source>
</evidence>
<name>A0ABV1K852_9PSEU</name>
<evidence type="ECO:0000313" key="8">
    <source>
        <dbReference type="EMBL" id="MEQ3550033.1"/>
    </source>
</evidence>
<feature type="domain" description="Major facilitator superfamily (MFS) profile" evidence="7">
    <location>
        <begin position="18"/>
        <end position="412"/>
    </location>
</feature>
<dbReference type="PANTHER" id="PTHR43124:SF3">
    <property type="entry name" value="CHLORAMPHENICOL EFFLUX PUMP RV0191"/>
    <property type="match status" value="1"/>
</dbReference>
<dbReference type="Pfam" id="PF07690">
    <property type="entry name" value="MFS_1"/>
    <property type="match status" value="1"/>
</dbReference>
<keyword evidence="9" id="KW-1185">Reference proteome</keyword>
<feature type="transmembrane region" description="Helical" evidence="6">
    <location>
        <begin position="143"/>
        <end position="164"/>
    </location>
</feature>
<feature type="transmembrane region" description="Helical" evidence="6">
    <location>
        <begin position="383"/>
        <end position="404"/>
    </location>
</feature>
<evidence type="ECO:0000256" key="5">
    <source>
        <dbReference type="ARBA" id="ARBA00023136"/>
    </source>
</evidence>
<evidence type="ECO:0000256" key="3">
    <source>
        <dbReference type="ARBA" id="ARBA00022692"/>
    </source>
</evidence>
<evidence type="ECO:0000256" key="4">
    <source>
        <dbReference type="ARBA" id="ARBA00022989"/>
    </source>
</evidence>
<accession>A0ABV1K852</accession>
<dbReference type="EMBL" id="JBEDNQ010000002">
    <property type="protein sequence ID" value="MEQ3550033.1"/>
    <property type="molecule type" value="Genomic_DNA"/>
</dbReference>
<proteinExistence type="predicted"/>
<feature type="transmembrane region" description="Helical" evidence="6">
    <location>
        <begin position="266"/>
        <end position="286"/>
    </location>
</feature>
<dbReference type="Proteomes" id="UP001494902">
    <property type="component" value="Unassembled WGS sequence"/>
</dbReference>
<dbReference type="PROSITE" id="PS50850">
    <property type="entry name" value="MFS"/>
    <property type="match status" value="1"/>
</dbReference>
<evidence type="ECO:0000256" key="1">
    <source>
        <dbReference type="ARBA" id="ARBA00004651"/>
    </source>
</evidence>
<feature type="transmembrane region" description="Helical" evidence="6">
    <location>
        <begin position="356"/>
        <end position="377"/>
    </location>
</feature>
<comment type="caution">
    <text evidence="8">The sequence shown here is derived from an EMBL/GenBank/DDBJ whole genome shotgun (WGS) entry which is preliminary data.</text>
</comment>
<keyword evidence="3 6" id="KW-0812">Transmembrane</keyword>
<reference evidence="8 9" key="1">
    <citation type="submission" date="2024-03" db="EMBL/GenBank/DDBJ databases">
        <title>Draft genome sequence of Pseudonocardia nematodicida JCM 31783.</title>
        <authorList>
            <person name="Butdee W."/>
            <person name="Duangmal K."/>
        </authorList>
    </citation>
    <scope>NUCLEOTIDE SEQUENCE [LARGE SCALE GENOMIC DNA]</scope>
    <source>
        <strain evidence="8 9">JCM 31783</strain>
    </source>
</reference>
<keyword evidence="2" id="KW-1003">Cell membrane</keyword>
<evidence type="ECO:0000256" key="2">
    <source>
        <dbReference type="ARBA" id="ARBA00022475"/>
    </source>
</evidence>
<dbReference type="InterPro" id="IPR020846">
    <property type="entry name" value="MFS_dom"/>
</dbReference>
<dbReference type="PANTHER" id="PTHR43124">
    <property type="entry name" value="PURINE EFFLUX PUMP PBUE"/>
    <property type="match status" value="1"/>
</dbReference>
<keyword evidence="4 6" id="KW-1133">Transmembrane helix</keyword>
<feature type="transmembrane region" description="Helical" evidence="6">
    <location>
        <begin position="232"/>
        <end position="254"/>
    </location>
</feature>
<dbReference type="RefSeq" id="WP_349297119.1">
    <property type="nucleotide sequence ID" value="NZ_JBEDNQ010000002.1"/>
</dbReference>
<keyword evidence="5 6" id="KW-0472">Membrane</keyword>
<gene>
    <name evidence="8" type="ORF">WIS52_06080</name>
</gene>
<sequence length="414" mass="41704">MRTSGTGSDAEIPDGARRLRLLQLASLISTCDRFAIAPLLVPIALAFGAPLAAAAATAGGYFLAYGLMQIVWGMASDRIGRVRAMRLALIGAVLGGAVSVLAPTLPVLIAARVLTGACTAALIPAALVYVGDTWPAAVRQRPLSDLLAATAVGTAVATVGAGALADLASWRVVFATTAAAAAVLFVALRALPEPGVAAGSGSGAGGRPDGAPDAAARWTVLRSLGAVFGHRWALLVLLLAFVEGAVVLGVLTYLAPSLQAGGSSAALAGLVAGGYGVGAVLFSRVVRRLVGRLTPAALAGIGGAFLTLAWVFPLVTVEPVTIALTGLCLGGTWAFLHSTLQTWATEVVPQARATAVALFATMLFLGSSAGTALGAPLADRDAFASLFLAALVVSVPLALGAAWGRARYTRRDQR</sequence>
<feature type="transmembrane region" description="Helical" evidence="6">
    <location>
        <begin position="170"/>
        <end position="191"/>
    </location>
</feature>
<dbReference type="SUPFAM" id="SSF103473">
    <property type="entry name" value="MFS general substrate transporter"/>
    <property type="match status" value="1"/>
</dbReference>
<feature type="transmembrane region" description="Helical" evidence="6">
    <location>
        <begin position="293"/>
        <end position="313"/>
    </location>
</feature>
<feature type="transmembrane region" description="Helical" evidence="6">
    <location>
        <begin position="109"/>
        <end position="131"/>
    </location>
</feature>
<dbReference type="InterPro" id="IPR036259">
    <property type="entry name" value="MFS_trans_sf"/>
</dbReference>
<dbReference type="InterPro" id="IPR050189">
    <property type="entry name" value="MFS_Efflux_Transporters"/>
</dbReference>
<protein>
    <submittedName>
        <fullName evidence="8">MFS transporter</fullName>
    </submittedName>
</protein>
<organism evidence="8 9">
    <name type="scientific">Pseudonocardia nematodicida</name>
    <dbReference type="NCBI Taxonomy" id="1206997"/>
    <lineage>
        <taxon>Bacteria</taxon>
        <taxon>Bacillati</taxon>
        <taxon>Actinomycetota</taxon>
        <taxon>Actinomycetes</taxon>
        <taxon>Pseudonocardiales</taxon>
        <taxon>Pseudonocardiaceae</taxon>
        <taxon>Pseudonocardia</taxon>
    </lineage>
</organism>
<feature type="transmembrane region" description="Helical" evidence="6">
    <location>
        <begin position="319"/>
        <end position="336"/>
    </location>
</feature>
<feature type="transmembrane region" description="Helical" evidence="6">
    <location>
        <begin position="51"/>
        <end position="72"/>
    </location>
</feature>
<evidence type="ECO:0000259" key="7">
    <source>
        <dbReference type="PROSITE" id="PS50850"/>
    </source>
</evidence>
<feature type="transmembrane region" description="Helical" evidence="6">
    <location>
        <begin position="84"/>
        <end position="103"/>
    </location>
</feature>
<comment type="subcellular location">
    <subcellularLocation>
        <location evidence="1">Cell membrane</location>
        <topology evidence="1">Multi-pass membrane protein</topology>
    </subcellularLocation>
</comment>